<protein>
    <submittedName>
        <fullName evidence="1">Uncharacterized protein</fullName>
    </submittedName>
</protein>
<proteinExistence type="predicted"/>
<gene>
    <name evidence="1" type="ORF">YYC_00055</name>
</gene>
<dbReference type="EMBL" id="KI635721">
    <property type="protein sequence ID" value="ETB63496.1"/>
    <property type="molecule type" value="Genomic_DNA"/>
</dbReference>
<organism evidence="1 2">
    <name type="scientific">Plasmodium yoelii 17X</name>
    <dbReference type="NCBI Taxonomy" id="1323249"/>
    <lineage>
        <taxon>Eukaryota</taxon>
        <taxon>Sar</taxon>
        <taxon>Alveolata</taxon>
        <taxon>Apicomplexa</taxon>
        <taxon>Aconoidasida</taxon>
        <taxon>Haemosporida</taxon>
        <taxon>Plasmodiidae</taxon>
        <taxon>Plasmodium</taxon>
        <taxon>Plasmodium (Vinckeia)</taxon>
    </lineage>
</organism>
<sequence>MNNAEHLSNIQIKLNIKRAKISYLSTLKVKYNNLIKHRSVLNSLLNYLSFYNKIIMDVINNHKLYYASDQNVLNIYNLRQFISYQKQE</sequence>
<evidence type="ECO:0000313" key="1">
    <source>
        <dbReference type="EMBL" id="ETB63496.1"/>
    </source>
</evidence>
<dbReference type="AlphaFoldDB" id="V7PV96"/>
<keyword evidence="2" id="KW-1185">Reference proteome</keyword>
<accession>V7PV96</accession>
<name>V7PV96_PLAYE</name>
<reference evidence="1 2" key="1">
    <citation type="submission" date="2013-11" db="EMBL/GenBank/DDBJ databases">
        <title>The Genome Sequence of Plasmodium yoelii 17X.</title>
        <authorList>
            <consortium name="The Broad Institute Genomics Platform"/>
            <consortium name="The Broad Institute Genome Sequencing Center for Infectious Disease"/>
            <person name="Neafsey D."/>
            <person name="Adams J."/>
            <person name="Walker B."/>
            <person name="Young S.K."/>
            <person name="Zeng Q."/>
            <person name="Gargeya S."/>
            <person name="Fitzgerald M."/>
            <person name="Haas B."/>
            <person name="Abouelleil A."/>
            <person name="Alvarado L."/>
            <person name="Chapman S.B."/>
            <person name="Gainer-Dewar J."/>
            <person name="Goldberg J."/>
            <person name="Griggs A."/>
            <person name="Gujja S."/>
            <person name="Hansen M."/>
            <person name="Howarth C."/>
            <person name="Imamovic A."/>
            <person name="Ireland A."/>
            <person name="Larimer J."/>
            <person name="McCowan C."/>
            <person name="Murphy C."/>
            <person name="Pearson M."/>
            <person name="Poon T.W."/>
            <person name="Priest M."/>
            <person name="Roberts A."/>
            <person name="Saif S."/>
            <person name="Shea T."/>
            <person name="Sykes S."/>
            <person name="Wortman J."/>
            <person name="Nusbaum C."/>
            <person name="Birren B."/>
        </authorList>
    </citation>
    <scope>NUCLEOTIDE SEQUENCE [LARGE SCALE GENOMIC DNA]</scope>
    <source>
        <strain evidence="1 2">17X</strain>
    </source>
</reference>
<evidence type="ECO:0000313" key="2">
    <source>
        <dbReference type="Proteomes" id="UP000018538"/>
    </source>
</evidence>
<dbReference type="Proteomes" id="UP000018538">
    <property type="component" value="Unassembled WGS sequence"/>
</dbReference>